<evidence type="ECO:0000313" key="2">
    <source>
        <dbReference type="EMBL" id="KMQ93077.1"/>
    </source>
</evidence>
<reference evidence="2 3" key="1">
    <citation type="submission" date="2015-04" db="EMBL/GenBank/DDBJ databases">
        <title>Lasius niger genome sequencing.</title>
        <authorList>
            <person name="Konorov E.A."/>
            <person name="Nikitin M.A."/>
            <person name="Kirill M.V."/>
            <person name="Chang P."/>
        </authorList>
    </citation>
    <scope>NUCLEOTIDE SEQUENCE [LARGE SCALE GENOMIC DNA]</scope>
    <source>
        <tissue evidence="2">Whole</tissue>
    </source>
</reference>
<dbReference type="Pfam" id="PF14529">
    <property type="entry name" value="Exo_endo_phos_2"/>
    <property type="match status" value="1"/>
</dbReference>
<accession>A0A0J7KRU4</accession>
<dbReference type="OrthoDB" id="7554095at2759"/>
<dbReference type="PaxDb" id="67767-A0A0J7KRU4"/>
<comment type="caution">
    <text evidence="2">The sequence shown here is derived from an EMBL/GenBank/DDBJ whole genome shotgun (WGS) entry which is preliminary data.</text>
</comment>
<name>A0A0J7KRU4_LASNI</name>
<organism evidence="2 3">
    <name type="scientific">Lasius niger</name>
    <name type="common">Black garden ant</name>
    <dbReference type="NCBI Taxonomy" id="67767"/>
    <lineage>
        <taxon>Eukaryota</taxon>
        <taxon>Metazoa</taxon>
        <taxon>Ecdysozoa</taxon>
        <taxon>Arthropoda</taxon>
        <taxon>Hexapoda</taxon>
        <taxon>Insecta</taxon>
        <taxon>Pterygota</taxon>
        <taxon>Neoptera</taxon>
        <taxon>Endopterygota</taxon>
        <taxon>Hymenoptera</taxon>
        <taxon>Apocrita</taxon>
        <taxon>Aculeata</taxon>
        <taxon>Formicoidea</taxon>
        <taxon>Formicidae</taxon>
        <taxon>Formicinae</taxon>
        <taxon>Lasius</taxon>
        <taxon>Lasius</taxon>
    </lineage>
</organism>
<dbReference type="InterPro" id="IPR005135">
    <property type="entry name" value="Endo/exonuclease/phosphatase"/>
</dbReference>
<sequence length="208" mass="22794">MAQMWNAHLDALVGRIHGHAGDTLVSIEDRGAGIGCECVPVPSLSSRLDVLLLQKPHVKKQGFSHTFVGLGIGMSVAAVHSQRPWAAVVAYGIEVVNNVGQAPTFWTARDSSFIDVTLTSPSMSQFIGDWKVRCDWTTSDHNSVDITLRVPRGRGGGDTANMRFDIHRADWKRFSESLADLLRSRLEVLGLQSAEDVKEMTDTLTIIL</sequence>
<keyword evidence="3" id="KW-1185">Reference proteome</keyword>
<gene>
    <name evidence="2" type="ORF">RF55_6849</name>
</gene>
<feature type="domain" description="Endonuclease/exonuclease/phosphatase" evidence="1">
    <location>
        <begin position="91"/>
        <end position="144"/>
    </location>
</feature>
<dbReference type="AlphaFoldDB" id="A0A0J7KRU4"/>
<protein>
    <submittedName>
        <fullName evidence="2">TRAS6 protein</fullName>
    </submittedName>
</protein>
<evidence type="ECO:0000259" key="1">
    <source>
        <dbReference type="Pfam" id="PF14529"/>
    </source>
</evidence>
<evidence type="ECO:0000313" key="3">
    <source>
        <dbReference type="Proteomes" id="UP000036403"/>
    </source>
</evidence>
<dbReference type="EMBL" id="LBMM01003832">
    <property type="protein sequence ID" value="KMQ93077.1"/>
    <property type="molecule type" value="Genomic_DNA"/>
</dbReference>
<dbReference type="Proteomes" id="UP000036403">
    <property type="component" value="Unassembled WGS sequence"/>
</dbReference>
<dbReference type="GO" id="GO:0003824">
    <property type="term" value="F:catalytic activity"/>
    <property type="evidence" value="ECO:0007669"/>
    <property type="project" value="InterPro"/>
</dbReference>
<proteinExistence type="predicted"/>
<dbReference type="Gene3D" id="3.60.10.10">
    <property type="entry name" value="Endonuclease/exonuclease/phosphatase"/>
    <property type="match status" value="1"/>
</dbReference>
<dbReference type="InterPro" id="IPR036691">
    <property type="entry name" value="Endo/exonu/phosph_ase_sf"/>
</dbReference>
<dbReference type="SUPFAM" id="SSF56219">
    <property type="entry name" value="DNase I-like"/>
    <property type="match status" value="1"/>
</dbReference>